<evidence type="ECO:0000313" key="2">
    <source>
        <dbReference type="Proteomes" id="UP000325333"/>
    </source>
</evidence>
<sequence>MAMTSPSAASSICAERDLTSLILLCLAKRVPLRHEAPERLADWRNHDRGS</sequence>
<proteinExistence type="predicted"/>
<gene>
    <name evidence="1" type="ORF">FH063_002071</name>
</gene>
<comment type="caution">
    <text evidence="1">The sequence shown here is derived from an EMBL/GenBank/DDBJ whole genome shotgun (WGS) entry which is preliminary data.</text>
</comment>
<name>A0A5B0KPD8_9PROT</name>
<evidence type="ECO:0000313" key="1">
    <source>
        <dbReference type="EMBL" id="KAA1054169.1"/>
    </source>
</evidence>
<dbReference type="EMBL" id="VEWN01000011">
    <property type="protein sequence ID" value="KAA1054169.1"/>
    <property type="molecule type" value="Genomic_DNA"/>
</dbReference>
<reference evidence="1 2" key="1">
    <citation type="submission" date="2019-07" db="EMBL/GenBank/DDBJ databases">
        <title>Genome sequencing of the stress-tolerant strain Azospirillum brasilense Az19.</title>
        <authorList>
            <person name="Maroniche G.A."/>
            <person name="Garcia J.E."/>
            <person name="Pagnussat L."/>
            <person name="Amenta M."/>
            <person name="Creus C.M."/>
        </authorList>
    </citation>
    <scope>NUCLEOTIDE SEQUENCE [LARGE SCALE GENOMIC DNA]</scope>
    <source>
        <strain evidence="1 2">Az19</strain>
    </source>
</reference>
<protein>
    <submittedName>
        <fullName evidence="1">Uncharacterized protein</fullName>
    </submittedName>
</protein>
<dbReference type="Proteomes" id="UP000325333">
    <property type="component" value="Unassembled WGS sequence"/>
</dbReference>
<dbReference type="AlphaFoldDB" id="A0A5B0KPD8"/>
<accession>A0A5B0KPD8</accession>
<organism evidence="1 2">
    <name type="scientific">Azospirillum argentinense</name>
    <dbReference type="NCBI Taxonomy" id="2970906"/>
    <lineage>
        <taxon>Bacteria</taxon>
        <taxon>Pseudomonadati</taxon>
        <taxon>Pseudomonadota</taxon>
        <taxon>Alphaproteobacteria</taxon>
        <taxon>Rhodospirillales</taxon>
        <taxon>Azospirillaceae</taxon>
        <taxon>Azospirillum</taxon>
    </lineage>
</organism>